<evidence type="ECO:0000313" key="2">
    <source>
        <dbReference type="Proteomes" id="UP000037035"/>
    </source>
</evidence>
<gene>
    <name evidence="1" type="ORF">VP01_2365g4</name>
</gene>
<proteinExistence type="predicted"/>
<dbReference type="VEuPathDB" id="FungiDB:VP01_2365g4"/>
<sequence>MAKVQTMLKAVKYSIIGGAEDETDIGGLPVAPNHPHPSFHQHPYNPFLPYPYFPYTYTPPGWRAQPMLSANTPDPNSQTLLPIIIPTTIEDNRSRKLANEDRKNMVAVKIIWDHELLLPEASQFIHDPEFFTKPNSNVHHENIGHAIILYLVTPGYHLWHLHGKCHHRDVPIG</sequence>
<organism evidence="1 2">
    <name type="scientific">Puccinia sorghi</name>
    <dbReference type="NCBI Taxonomy" id="27349"/>
    <lineage>
        <taxon>Eukaryota</taxon>
        <taxon>Fungi</taxon>
        <taxon>Dikarya</taxon>
        <taxon>Basidiomycota</taxon>
        <taxon>Pucciniomycotina</taxon>
        <taxon>Pucciniomycetes</taxon>
        <taxon>Pucciniales</taxon>
        <taxon>Pucciniaceae</taxon>
        <taxon>Puccinia</taxon>
    </lineage>
</organism>
<reference evidence="1 2" key="1">
    <citation type="submission" date="2015-08" db="EMBL/GenBank/DDBJ databases">
        <title>Next Generation Sequencing and Analysis of the Genome of Puccinia sorghi L Schw, the Causal Agent of Maize Common Rust.</title>
        <authorList>
            <person name="Rochi L."/>
            <person name="Burguener G."/>
            <person name="Darino M."/>
            <person name="Turjanski A."/>
            <person name="Kreff E."/>
            <person name="Dieguez M.J."/>
            <person name="Sacco F."/>
        </authorList>
    </citation>
    <scope>NUCLEOTIDE SEQUENCE [LARGE SCALE GENOMIC DNA]</scope>
    <source>
        <strain evidence="1 2">RO10H11247</strain>
    </source>
</reference>
<name>A0A0L6V731_9BASI</name>
<dbReference type="Proteomes" id="UP000037035">
    <property type="component" value="Unassembled WGS sequence"/>
</dbReference>
<protein>
    <submittedName>
        <fullName evidence="1">Uncharacterized protein</fullName>
    </submittedName>
</protein>
<dbReference type="AlphaFoldDB" id="A0A0L6V731"/>
<dbReference type="EMBL" id="LAVV01007242">
    <property type="protein sequence ID" value="KNZ56611.1"/>
    <property type="molecule type" value="Genomic_DNA"/>
</dbReference>
<comment type="caution">
    <text evidence="1">The sequence shown here is derived from an EMBL/GenBank/DDBJ whole genome shotgun (WGS) entry which is preliminary data.</text>
</comment>
<accession>A0A0L6V731</accession>
<evidence type="ECO:0000313" key="1">
    <source>
        <dbReference type="EMBL" id="KNZ56611.1"/>
    </source>
</evidence>
<keyword evidence="2" id="KW-1185">Reference proteome</keyword>